<comment type="subcellular location">
    <subcellularLocation>
        <location evidence="1 8">Cell outer membrane</location>
        <topology evidence="1 8">Multi-pass membrane protein</topology>
    </subcellularLocation>
</comment>
<keyword evidence="5 9" id="KW-0732">Signal</keyword>
<dbReference type="InterPro" id="IPR023997">
    <property type="entry name" value="TonB-dep_OMP_SusC/RagA_CS"/>
</dbReference>
<dbReference type="Proteomes" id="UP001378956">
    <property type="component" value="Unassembled WGS sequence"/>
</dbReference>
<dbReference type="InterPro" id="IPR037066">
    <property type="entry name" value="Plug_dom_sf"/>
</dbReference>
<proteinExistence type="inferred from homology"/>
<comment type="caution">
    <text evidence="11">The sequence shown here is derived from an EMBL/GenBank/DDBJ whole genome shotgun (WGS) entry which is preliminary data.</text>
</comment>
<keyword evidence="6 8" id="KW-0472">Membrane</keyword>
<gene>
    <name evidence="11" type="ORF">WAE58_05685</name>
</gene>
<evidence type="ECO:0000256" key="3">
    <source>
        <dbReference type="ARBA" id="ARBA00022452"/>
    </source>
</evidence>
<dbReference type="Gene3D" id="2.170.130.10">
    <property type="entry name" value="TonB-dependent receptor, plug domain"/>
    <property type="match status" value="1"/>
</dbReference>
<dbReference type="EMBL" id="JBBEUB010000001">
    <property type="protein sequence ID" value="MEJ2901902.1"/>
    <property type="molecule type" value="Genomic_DNA"/>
</dbReference>
<keyword evidence="2 8" id="KW-0813">Transport</keyword>
<keyword evidence="4 8" id="KW-0812">Transmembrane</keyword>
<reference evidence="11 12" key="1">
    <citation type="submission" date="2024-03" db="EMBL/GenBank/DDBJ databases">
        <title>Sequence of Lycoming College Course Isolates.</title>
        <authorList>
            <person name="Plotts O."/>
            <person name="Newman J."/>
        </authorList>
    </citation>
    <scope>NUCLEOTIDE SEQUENCE [LARGE SCALE GENOMIC DNA]</scope>
    <source>
        <strain evidence="11 12">CJB-3</strain>
    </source>
</reference>
<protein>
    <submittedName>
        <fullName evidence="11">TonB-dependent receptor</fullName>
    </submittedName>
</protein>
<accession>A0ABU8NI33</accession>
<feature type="signal peptide" evidence="9">
    <location>
        <begin position="1"/>
        <end position="35"/>
    </location>
</feature>
<dbReference type="SUPFAM" id="SSF49464">
    <property type="entry name" value="Carboxypeptidase regulatory domain-like"/>
    <property type="match status" value="1"/>
</dbReference>
<evidence type="ECO:0000256" key="4">
    <source>
        <dbReference type="ARBA" id="ARBA00022692"/>
    </source>
</evidence>
<evidence type="ECO:0000256" key="2">
    <source>
        <dbReference type="ARBA" id="ARBA00022448"/>
    </source>
</evidence>
<dbReference type="SUPFAM" id="SSF56935">
    <property type="entry name" value="Porins"/>
    <property type="match status" value="1"/>
</dbReference>
<name>A0ABU8NI33_9SPHI</name>
<keyword evidence="11" id="KW-0675">Receptor</keyword>
<dbReference type="InterPro" id="IPR008969">
    <property type="entry name" value="CarboxyPept-like_regulatory"/>
</dbReference>
<keyword evidence="12" id="KW-1185">Reference proteome</keyword>
<evidence type="ECO:0000313" key="11">
    <source>
        <dbReference type="EMBL" id="MEJ2901902.1"/>
    </source>
</evidence>
<evidence type="ECO:0000256" key="1">
    <source>
        <dbReference type="ARBA" id="ARBA00004571"/>
    </source>
</evidence>
<dbReference type="PANTHER" id="PTHR30069">
    <property type="entry name" value="TONB-DEPENDENT OUTER MEMBRANE RECEPTOR"/>
    <property type="match status" value="1"/>
</dbReference>
<dbReference type="NCBIfam" id="TIGR04056">
    <property type="entry name" value="OMP_RagA_SusC"/>
    <property type="match status" value="1"/>
</dbReference>
<dbReference type="PROSITE" id="PS52016">
    <property type="entry name" value="TONB_DEPENDENT_REC_3"/>
    <property type="match status" value="1"/>
</dbReference>
<dbReference type="Gene3D" id="2.60.40.1120">
    <property type="entry name" value="Carboxypeptidase-like, regulatory domain"/>
    <property type="match status" value="1"/>
</dbReference>
<keyword evidence="3 8" id="KW-1134">Transmembrane beta strand</keyword>
<evidence type="ECO:0000259" key="10">
    <source>
        <dbReference type="Pfam" id="PF07715"/>
    </source>
</evidence>
<dbReference type="Pfam" id="PF07715">
    <property type="entry name" value="Plug"/>
    <property type="match status" value="1"/>
</dbReference>
<feature type="domain" description="TonB-dependent receptor plug" evidence="10">
    <location>
        <begin position="128"/>
        <end position="234"/>
    </location>
</feature>
<evidence type="ECO:0000256" key="7">
    <source>
        <dbReference type="ARBA" id="ARBA00023237"/>
    </source>
</evidence>
<evidence type="ECO:0000256" key="8">
    <source>
        <dbReference type="PROSITE-ProRule" id="PRU01360"/>
    </source>
</evidence>
<sequence length="1027" mass="113218">MNVKLTIEKLGYPDFLWKKLILLLLFFVFCAQAFAQQQITGRVTDNNSGLPNATVRVKGTQLGTKTDDEGKFKLSVPDNAVLIFSYIGFTDQEIAVNGRKHIEVQLTEAAGSGLNEIVVVGYGTKKRANLTGAVSTVSGAELGKSPSSNLTNSIAGQVPGLIVNARSGEPGNDNADIFVRGKGTLGNSGALIVIDGIPDRAGGFARLNPADIESFSIIKDASAAIYGARAANGVILITTKRGKSGKPVLTLGTNWASTQPTRVPQMLSSYQYAQATNEYDALVGQQLTWTTEAIEKFRNGSDPLAFPNTNWWDAVMKTRALQQNHIMSLSGGTDKVSYFFSGQHQKQDGIYKQDAAYYKQDQARANVDVNVTDNFKIGVDVSYRNEFRNAAKNGYDAGSIFRELWLAYPYLTPVYSNGLVGVGIGGGPDNSMMYVTSGEAGYQRFTTDYLQTKASFSWKLDKITQGLFVDGYYAYDKTLSKTKSFTKTPPPAYRYDPATKDYVKVTSSIAPSLIEQRGNIGERLLNLKLGYSKTISDHSFDAFVAFESFKGNTDIINASRSNFLSNSLDQLSAGSLIGQQNFSDAAEAARINYISRLSYNYKSKYLIDYTMRYDGSQNFPEGKRYGFFPGVSAGWRISQEDFFKSEVINELKLRASWGRTGNDRVSDFNYLQTYLLGTGYGYSLGSGASQVSSLVLGPTPNPNITWELATTSDIGLESQFFNGKLGVNVDVFRSMRSNILITRSESVPGYTGLTLPNENLGKVLSRGIELEATHNNTIGNSFAYNIRGNITFARNKVIFMDEAANIPEYQRKTGIPIDSWFLYQSDGIYQNQQEIDNSPHPAGTGIGDIRYKDVNNDGAINDLDKVRMPLVRTPEIMFGLALGGSWKNIDASVFFQGQARAKSYLAPAGLNMVTEFFDERWQKPGDTKYPRNFSGPTGRTFGVNTFESDFWLRDASFVRLKNVEVGYTLPKSVSERLKMQSARIYISGTNLFSIDKFGPSFDPEVPTNSGQYYPQQRLINIGANITF</sequence>
<evidence type="ECO:0000256" key="6">
    <source>
        <dbReference type="ARBA" id="ARBA00023136"/>
    </source>
</evidence>
<dbReference type="InterPro" id="IPR039426">
    <property type="entry name" value="TonB-dep_rcpt-like"/>
</dbReference>
<dbReference type="RefSeq" id="WP_288879901.1">
    <property type="nucleotide sequence ID" value="NZ_CBFGNQ010000003.1"/>
</dbReference>
<evidence type="ECO:0000256" key="9">
    <source>
        <dbReference type="SAM" id="SignalP"/>
    </source>
</evidence>
<evidence type="ECO:0000313" key="12">
    <source>
        <dbReference type="Proteomes" id="UP001378956"/>
    </source>
</evidence>
<dbReference type="PANTHER" id="PTHR30069:SF29">
    <property type="entry name" value="HEMOGLOBIN AND HEMOGLOBIN-HAPTOGLOBIN-BINDING PROTEIN 1-RELATED"/>
    <property type="match status" value="1"/>
</dbReference>
<dbReference type="NCBIfam" id="TIGR04057">
    <property type="entry name" value="SusC_RagA_signa"/>
    <property type="match status" value="1"/>
</dbReference>
<dbReference type="InterPro" id="IPR023996">
    <property type="entry name" value="TonB-dep_OMP_SusC/RagA"/>
</dbReference>
<keyword evidence="7 8" id="KW-0998">Cell outer membrane</keyword>
<dbReference type="Pfam" id="PF13715">
    <property type="entry name" value="CarbopepD_reg_2"/>
    <property type="match status" value="1"/>
</dbReference>
<evidence type="ECO:0000256" key="5">
    <source>
        <dbReference type="ARBA" id="ARBA00022729"/>
    </source>
</evidence>
<comment type="similarity">
    <text evidence="8">Belongs to the TonB-dependent receptor family.</text>
</comment>
<dbReference type="InterPro" id="IPR012910">
    <property type="entry name" value="Plug_dom"/>
</dbReference>
<feature type="chain" id="PRO_5045176867" evidence="9">
    <location>
        <begin position="36"/>
        <end position="1027"/>
    </location>
</feature>
<dbReference type="Gene3D" id="2.40.170.20">
    <property type="entry name" value="TonB-dependent receptor, beta-barrel domain"/>
    <property type="match status" value="1"/>
</dbReference>
<dbReference type="InterPro" id="IPR036942">
    <property type="entry name" value="Beta-barrel_TonB_sf"/>
</dbReference>
<organism evidence="11 12">
    <name type="scientific">Pedobacter panaciterrae</name>
    <dbReference type="NCBI Taxonomy" id="363849"/>
    <lineage>
        <taxon>Bacteria</taxon>
        <taxon>Pseudomonadati</taxon>
        <taxon>Bacteroidota</taxon>
        <taxon>Sphingobacteriia</taxon>
        <taxon>Sphingobacteriales</taxon>
        <taxon>Sphingobacteriaceae</taxon>
        <taxon>Pedobacter</taxon>
    </lineage>
</organism>